<evidence type="ECO:0000256" key="1">
    <source>
        <dbReference type="SAM" id="SignalP"/>
    </source>
</evidence>
<organism evidence="2 3">
    <name type="scientific">Hymenobacter jejuensis</name>
    <dbReference type="NCBI Taxonomy" id="2502781"/>
    <lineage>
        <taxon>Bacteria</taxon>
        <taxon>Pseudomonadati</taxon>
        <taxon>Bacteroidota</taxon>
        <taxon>Cytophagia</taxon>
        <taxon>Cytophagales</taxon>
        <taxon>Hymenobacteraceae</taxon>
        <taxon>Hymenobacter</taxon>
    </lineage>
</organism>
<dbReference type="RefSeq" id="WP_139517363.1">
    <property type="nucleotide sequence ID" value="NZ_CP040896.1"/>
</dbReference>
<reference evidence="2 3" key="1">
    <citation type="submission" date="2019-06" db="EMBL/GenBank/DDBJ databases">
        <authorList>
            <person name="Srinivasan S."/>
        </authorList>
    </citation>
    <scope>NUCLEOTIDE SEQUENCE [LARGE SCALE GENOMIC DNA]</scope>
    <source>
        <strain evidence="2 3">17J68-5</strain>
    </source>
</reference>
<name>A0A5B8A6V7_9BACT</name>
<keyword evidence="3" id="KW-1185">Reference proteome</keyword>
<evidence type="ECO:0000313" key="3">
    <source>
        <dbReference type="Proteomes" id="UP000305398"/>
    </source>
</evidence>
<dbReference type="EMBL" id="CP040896">
    <property type="protein sequence ID" value="QDA62132.1"/>
    <property type="molecule type" value="Genomic_DNA"/>
</dbReference>
<dbReference type="KEGG" id="hyj:FHG12_19400"/>
<protein>
    <recommendedName>
        <fullName evidence="4">PorT family protein</fullName>
    </recommendedName>
</protein>
<dbReference type="Proteomes" id="UP000305398">
    <property type="component" value="Chromosome"/>
</dbReference>
<sequence length="240" mass="26474">MKASTVLLIGAALVLRLTPPAQAQRVLLRADVAEDTIRSSFGPNRTYYNHFYLGYAAVVGAPAGAGAALEYGKSGELFLGLRNKFRLSQAASVGLDLRYARLSYHLKQNSQKVLPDAQTHYREYVALPQLQSEAFVRLNYGRRGNAIGRYLDLTGWGGWVASSVHHYEDRGGAAGAKRTVASERGLNYVRRWTYGVGARLGSGRYALVGRYRLSDTFTRAANSAYPELPRWTVGIELGWL</sequence>
<dbReference type="AlphaFoldDB" id="A0A5B8A6V7"/>
<accession>A0A5B8A6V7</accession>
<feature type="chain" id="PRO_5023101052" description="PorT family protein" evidence="1">
    <location>
        <begin position="24"/>
        <end position="240"/>
    </location>
</feature>
<gene>
    <name evidence="2" type="ORF">FHG12_19400</name>
</gene>
<proteinExistence type="predicted"/>
<evidence type="ECO:0008006" key="4">
    <source>
        <dbReference type="Google" id="ProtNLM"/>
    </source>
</evidence>
<dbReference type="OrthoDB" id="876730at2"/>
<evidence type="ECO:0000313" key="2">
    <source>
        <dbReference type="EMBL" id="QDA62132.1"/>
    </source>
</evidence>
<feature type="signal peptide" evidence="1">
    <location>
        <begin position="1"/>
        <end position="23"/>
    </location>
</feature>
<keyword evidence="1" id="KW-0732">Signal</keyword>